<feature type="transmembrane region" description="Helical" evidence="1">
    <location>
        <begin position="6"/>
        <end position="23"/>
    </location>
</feature>
<proteinExistence type="predicted"/>
<sequence length="184" mass="22335">MTHSQLILWTMFISSWLTVLLFMDRASLKRYMPVTLFTCFVMSNIFIIAFHYHWWSIQQSIVPWGYVINVSFAYGLFPVTVLWIYYFTSHRFWQYVGVNLVIDWIYVYLIFDRVLPWLKIAKFRLMQPWQYYLIVFGLSLLIYLYDAWQKQIMLSSYHTVSKDSRMHKPVFPIFIGFKSKSPIE</sequence>
<reference evidence="2 3" key="1">
    <citation type="submission" date="2023-07" db="EMBL/GenBank/DDBJ databases">
        <title>Genomic Encyclopedia of Type Strains, Phase IV (KMG-IV): sequencing the most valuable type-strain genomes for metagenomic binning, comparative biology and taxonomic classification.</title>
        <authorList>
            <person name="Goeker M."/>
        </authorList>
    </citation>
    <scope>NUCLEOTIDE SEQUENCE [LARGE SCALE GENOMIC DNA]</scope>
    <source>
        <strain evidence="2 3">DSM 25924</strain>
    </source>
</reference>
<dbReference type="RefSeq" id="WP_306953397.1">
    <property type="nucleotide sequence ID" value="NZ_JAURUO010000003.1"/>
</dbReference>
<evidence type="ECO:0000313" key="3">
    <source>
        <dbReference type="Proteomes" id="UP001229209"/>
    </source>
</evidence>
<keyword evidence="1" id="KW-1133">Transmembrane helix</keyword>
<keyword evidence="3" id="KW-1185">Reference proteome</keyword>
<accession>A0ABT9LUA4</accession>
<keyword evidence="1" id="KW-0472">Membrane</keyword>
<keyword evidence="1" id="KW-0812">Transmembrane</keyword>
<gene>
    <name evidence="2" type="ORF">J2S04_000768</name>
</gene>
<evidence type="ECO:0000313" key="2">
    <source>
        <dbReference type="EMBL" id="MDP9727838.1"/>
    </source>
</evidence>
<feature type="transmembrane region" description="Helical" evidence="1">
    <location>
        <begin position="35"/>
        <end position="55"/>
    </location>
</feature>
<organism evidence="2 3">
    <name type="scientific">Alicyclobacillus tolerans</name>
    <dbReference type="NCBI Taxonomy" id="90970"/>
    <lineage>
        <taxon>Bacteria</taxon>
        <taxon>Bacillati</taxon>
        <taxon>Bacillota</taxon>
        <taxon>Bacilli</taxon>
        <taxon>Bacillales</taxon>
        <taxon>Alicyclobacillaceae</taxon>
        <taxon>Alicyclobacillus</taxon>
    </lineage>
</organism>
<comment type="caution">
    <text evidence="2">The sequence shown here is derived from an EMBL/GenBank/DDBJ whole genome shotgun (WGS) entry which is preliminary data.</text>
</comment>
<feature type="transmembrane region" description="Helical" evidence="1">
    <location>
        <begin position="131"/>
        <end position="148"/>
    </location>
</feature>
<protein>
    <recommendedName>
        <fullName evidence="4">Histidine kinase N-terminal 7TM region domain-containing protein</fullName>
    </recommendedName>
</protein>
<dbReference type="Proteomes" id="UP001229209">
    <property type="component" value="Unassembled WGS sequence"/>
</dbReference>
<name>A0ABT9LUA4_9BACL</name>
<feature type="transmembrane region" description="Helical" evidence="1">
    <location>
        <begin position="61"/>
        <end position="85"/>
    </location>
</feature>
<evidence type="ECO:0000256" key="1">
    <source>
        <dbReference type="SAM" id="Phobius"/>
    </source>
</evidence>
<evidence type="ECO:0008006" key="4">
    <source>
        <dbReference type="Google" id="ProtNLM"/>
    </source>
</evidence>
<dbReference type="EMBL" id="JAURUO010000003">
    <property type="protein sequence ID" value="MDP9727838.1"/>
    <property type="molecule type" value="Genomic_DNA"/>
</dbReference>
<feature type="transmembrane region" description="Helical" evidence="1">
    <location>
        <begin position="92"/>
        <end position="111"/>
    </location>
</feature>